<dbReference type="Proteomes" id="UP000619479">
    <property type="component" value="Unassembled WGS sequence"/>
</dbReference>
<dbReference type="EMBL" id="BOMH01000101">
    <property type="protein sequence ID" value="GID71150.1"/>
    <property type="molecule type" value="Genomic_DNA"/>
</dbReference>
<accession>A0A919M649</accession>
<name>A0A919M649_9ACTN</name>
<comment type="caution">
    <text evidence="1">The sequence shown here is derived from an EMBL/GenBank/DDBJ whole genome shotgun (WGS) entry which is preliminary data.</text>
</comment>
<sequence>MLDRIRRYVIGGVLLAGVLTSAGCSPGSGTAATPAVSASTRGDLVAALARLGSESARFTIVFGGGQRATGVIDPATGHWEMTGNGYVVRRIGADVYVRLTAEPVDSRYPGQYAADLGKWVHVPAPAGGAAFAADFPWTTARGAATADLDVDGRFSRVTAPGTVVSYSDYGTPVRVTAPPADQLIEDHLFTLSSLGSIY</sequence>
<proteinExistence type="predicted"/>
<keyword evidence="2" id="KW-1185">Reference proteome</keyword>
<evidence type="ECO:0000313" key="2">
    <source>
        <dbReference type="Proteomes" id="UP000619479"/>
    </source>
</evidence>
<reference evidence="1" key="1">
    <citation type="submission" date="2021-01" db="EMBL/GenBank/DDBJ databases">
        <title>Whole genome shotgun sequence of Actinoplanes cyaneus NBRC 14990.</title>
        <authorList>
            <person name="Komaki H."/>
            <person name="Tamura T."/>
        </authorList>
    </citation>
    <scope>NUCLEOTIDE SEQUENCE</scope>
    <source>
        <strain evidence="1">NBRC 14990</strain>
    </source>
</reference>
<gene>
    <name evidence="1" type="ORF">Acy02nite_90310</name>
</gene>
<dbReference type="RefSeq" id="WP_203755926.1">
    <property type="nucleotide sequence ID" value="NZ_BAAAUC010000102.1"/>
</dbReference>
<dbReference type="PROSITE" id="PS51257">
    <property type="entry name" value="PROKAR_LIPOPROTEIN"/>
    <property type="match status" value="1"/>
</dbReference>
<organism evidence="1 2">
    <name type="scientific">Actinoplanes cyaneus</name>
    <dbReference type="NCBI Taxonomy" id="52696"/>
    <lineage>
        <taxon>Bacteria</taxon>
        <taxon>Bacillati</taxon>
        <taxon>Actinomycetota</taxon>
        <taxon>Actinomycetes</taxon>
        <taxon>Micromonosporales</taxon>
        <taxon>Micromonosporaceae</taxon>
        <taxon>Actinoplanes</taxon>
    </lineage>
</organism>
<evidence type="ECO:0000313" key="1">
    <source>
        <dbReference type="EMBL" id="GID71150.1"/>
    </source>
</evidence>
<evidence type="ECO:0008006" key="3">
    <source>
        <dbReference type="Google" id="ProtNLM"/>
    </source>
</evidence>
<protein>
    <recommendedName>
        <fullName evidence="3">Lipoprotein</fullName>
    </recommendedName>
</protein>
<dbReference type="AlphaFoldDB" id="A0A919M649"/>